<keyword evidence="13" id="KW-1185">Reference proteome</keyword>
<keyword evidence="8" id="KW-1015">Disulfide bond</keyword>
<evidence type="ECO:0000256" key="3">
    <source>
        <dbReference type="ARBA" id="ARBA00022475"/>
    </source>
</evidence>
<dbReference type="Pfam" id="PF00001">
    <property type="entry name" value="7tm_1"/>
    <property type="match status" value="1"/>
</dbReference>
<dbReference type="GO" id="GO:0004930">
    <property type="term" value="F:G protein-coupled receptor activity"/>
    <property type="evidence" value="ECO:0007669"/>
    <property type="project" value="UniProtKB-KW"/>
</dbReference>
<dbReference type="PANTHER" id="PTHR24248">
    <property type="entry name" value="ADRENERGIC RECEPTOR-RELATED G-PROTEIN COUPLED RECEPTOR"/>
    <property type="match status" value="1"/>
</dbReference>
<evidence type="ECO:0000256" key="6">
    <source>
        <dbReference type="ARBA" id="ARBA00023040"/>
    </source>
</evidence>
<dbReference type="InterPro" id="IPR000276">
    <property type="entry name" value="GPCR_Rhodpsn"/>
</dbReference>
<keyword evidence="9 12" id="KW-0675">Receptor</keyword>
<reference evidence="12 13" key="1">
    <citation type="submission" date="2021-06" db="EMBL/GenBank/DDBJ databases">
        <title>Caerostris darwini draft genome.</title>
        <authorList>
            <person name="Kono N."/>
            <person name="Arakawa K."/>
        </authorList>
    </citation>
    <scope>NUCLEOTIDE SEQUENCE [LARGE SCALE GENOMIC DNA]</scope>
</reference>
<evidence type="ECO:0000256" key="9">
    <source>
        <dbReference type="ARBA" id="ARBA00023170"/>
    </source>
</evidence>
<feature type="domain" description="G-protein coupled receptors family 1 profile" evidence="11">
    <location>
        <begin position="1"/>
        <end position="68"/>
    </location>
</feature>
<dbReference type="Proteomes" id="UP001054837">
    <property type="component" value="Unassembled WGS sequence"/>
</dbReference>
<evidence type="ECO:0000313" key="12">
    <source>
        <dbReference type="EMBL" id="GIY40592.1"/>
    </source>
</evidence>
<dbReference type="PROSITE" id="PS00237">
    <property type="entry name" value="G_PROTEIN_RECEP_F1_1"/>
    <property type="match status" value="1"/>
</dbReference>
<protein>
    <submittedName>
        <fullName evidence="12">Dopamine D2-like receptor</fullName>
    </submittedName>
</protein>
<keyword evidence="6" id="KW-0297">G-protein coupled receptor</keyword>
<evidence type="ECO:0000259" key="11">
    <source>
        <dbReference type="PROSITE" id="PS50262"/>
    </source>
</evidence>
<evidence type="ECO:0000256" key="5">
    <source>
        <dbReference type="ARBA" id="ARBA00022989"/>
    </source>
</evidence>
<evidence type="ECO:0000256" key="10">
    <source>
        <dbReference type="ARBA" id="ARBA00023224"/>
    </source>
</evidence>
<dbReference type="AlphaFoldDB" id="A0AAV4T6P5"/>
<gene>
    <name evidence="12" type="primary">Dop2R</name>
    <name evidence="12" type="ORF">CDAR_499001</name>
</gene>
<comment type="caution">
    <text evidence="12">The sequence shown here is derived from an EMBL/GenBank/DDBJ whole genome shotgun (WGS) entry which is preliminary data.</text>
</comment>
<name>A0AAV4T6P5_9ARAC</name>
<dbReference type="EMBL" id="BPLQ01008960">
    <property type="protein sequence ID" value="GIY40592.1"/>
    <property type="molecule type" value="Genomic_DNA"/>
</dbReference>
<evidence type="ECO:0000256" key="8">
    <source>
        <dbReference type="ARBA" id="ARBA00023157"/>
    </source>
</evidence>
<accession>A0AAV4T6P5</accession>
<keyword evidence="4" id="KW-0812">Transmembrane</keyword>
<dbReference type="GO" id="GO:0001591">
    <property type="term" value="F:dopamine neurotransmitter receptor activity, coupled via Gi/Go"/>
    <property type="evidence" value="ECO:0007669"/>
    <property type="project" value="TreeGrafter"/>
</dbReference>
<dbReference type="Gene3D" id="1.20.1070.10">
    <property type="entry name" value="Rhodopsin 7-helix transmembrane proteins"/>
    <property type="match status" value="1"/>
</dbReference>
<evidence type="ECO:0000313" key="13">
    <source>
        <dbReference type="Proteomes" id="UP001054837"/>
    </source>
</evidence>
<evidence type="ECO:0000256" key="2">
    <source>
        <dbReference type="ARBA" id="ARBA00010663"/>
    </source>
</evidence>
<dbReference type="GO" id="GO:0005886">
    <property type="term" value="C:plasma membrane"/>
    <property type="evidence" value="ECO:0007669"/>
    <property type="project" value="UniProtKB-SubCell"/>
</dbReference>
<keyword evidence="7" id="KW-0472">Membrane</keyword>
<keyword evidence="10" id="KW-0807">Transducer</keyword>
<evidence type="ECO:0000256" key="7">
    <source>
        <dbReference type="ARBA" id="ARBA00023136"/>
    </source>
</evidence>
<dbReference type="SUPFAM" id="SSF81321">
    <property type="entry name" value="Family A G protein-coupled receptor-like"/>
    <property type="match status" value="1"/>
</dbReference>
<comment type="subcellular location">
    <subcellularLocation>
        <location evidence="1">Cell membrane</location>
        <topology evidence="1">Multi-pass membrane protein</topology>
    </subcellularLocation>
</comment>
<sequence>MYDSNMMSYKQVNVDWELSDTLCDFYIALDVTCSTASIFNLVAISVDRFIAVTQPIKYSKHKNNKGSS</sequence>
<evidence type="ECO:0000256" key="1">
    <source>
        <dbReference type="ARBA" id="ARBA00004651"/>
    </source>
</evidence>
<dbReference type="PANTHER" id="PTHR24248:SF125">
    <property type="entry name" value="DOPAMINE D2-LIKE RECEPTOR"/>
    <property type="match status" value="1"/>
</dbReference>
<proteinExistence type="inferred from homology"/>
<organism evidence="12 13">
    <name type="scientific">Caerostris darwini</name>
    <dbReference type="NCBI Taxonomy" id="1538125"/>
    <lineage>
        <taxon>Eukaryota</taxon>
        <taxon>Metazoa</taxon>
        <taxon>Ecdysozoa</taxon>
        <taxon>Arthropoda</taxon>
        <taxon>Chelicerata</taxon>
        <taxon>Arachnida</taxon>
        <taxon>Araneae</taxon>
        <taxon>Araneomorphae</taxon>
        <taxon>Entelegynae</taxon>
        <taxon>Araneoidea</taxon>
        <taxon>Araneidae</taxon>
        <taxon>Caerostris</taxon>
    </lineage>
</organism>
<keyword evidence="3" id="KW-1003">Cell membrane</keyword>
<comment type="similarity">
    <text evidence="2">Belongs to the G-protein coupled receptor 1 family.</text>
</comment>
<dbReference type="GO" id="GO:0045202">
    <property type="term" value="C:synapse"/>
    <property type="evidence" value="ECO:0007669"/>
    <property type="project" value="GOC"/>
</dbReference>
<keyword evidence="5" id="KW-1133">Transmembrane helix</keyword>
<dbReference type="PROSITE" id="PS50262">
    <property type="entry name" value="G_PROTEIN_RECEP_F1_2"/>
    <property type="match status" value="1"/>
</dbReference>
<evidence type="ECO:0000256" key="4">
    <source>
        <dbReference type="ARBA" id="ARBA00022692"/>
    </source>
</evidence>
<dbReference type="InterPro" id="IPR017452">
    <property type="entry name" value="GPCR_Rhodpsn_7TM"/>
</dbReference>